<gene>
    <name evidence="3" type="ORF">VOLCADRAFT_66963</name>
</gene>
<dbReference type="FunCoup" id="D8UCK8">
    <property type="interactions" value="30"/>
</dbReference>
<dbReference type="RefSeq" id="XP_002956425.1">
    <property type="nucleotide sequence ID" value="XM_002956379.1"/>
</dbReference>
<evidence type="ECO:0000313" key="3">
    <source>
        <dbReference type="EMBL" id="EFJ42569.1"/>
    </source>
</evidence>
<keyword evidence="2" id="KW-0143">Chaperone</keyword>
<dbReference type="PANTHER" id="PTHR12469:SF2">
    <property type="entry name" value="SUCCINATE DEHYDROGENASE ASSEMBLY FACTOR 2, MITOCHONDRIAL"/>
    <property type="match status" value="1"/>
</dbReference>
<evidence type="ECO:0000313" key="4">
    <source>
        <dbReference type="Proteomes" id="UP000001058"/>
    </source>
</evidence>
<dbReference type="GO" id="GO:0005739">
    <property type="term" value="C:mitochondrion"/>
    <property type="evidence" value="ECO:0007669"/>
    <property type="project" value="TreeGrafter"/>
</dbReference>
<dbReference type="GO" id="GO:0034553">
    <property type="term" value="P:mitochondrial respiratory chain complex II assembly"/>
    <property type="evidence" value="ECO:0007669"/>
    <property type="project" value="TreeGrafter"/>
</dbReference>
<evidence type="ECO:0000256" key="1">
    <source>
        <dbReference type="ARBA" id="ARBA00023128"/>
    </source>
</evidence>
<dbReference type="InterPro" id="IPR036714">
    <property type="entry name" value="SDH_sf"/>
</dbReference>
<dbReference type="GO" id="GO:0006099">
    <property type="term" value="P:tricarboxylic acid cycle"/>
    <property type="evidence" value="ECO:0007669"/>
    <property type="project" value="TreeGrafter"/>
</dbReference>
<dbReference type="GO" id="GO:0006121">
    <property type="term" value="P:mitochondrial electron transport, succinate to ubiquinone"/>
    <property type="evidence" value="ECO:0007669"/>
    <property type="project" value="TreeGrafter"/>
</dbReference>
<reference evidence="3 4" key="1">
    <citation type="journal article" date="2010" name="Science">
        <title>Genomic analysis of organismal complexity in the multicellular green alga Volvox carteri.</title>
        <authorList>
            <person name="Prochnik S.E."/>
            <person name="Umen J."/>
            <person name="Nedelcu A.M."/>
            <person name="Hallmann A."/>
            <person name="Miller S.M."/>
            <person name="Nishii I."/>
            <person name="Ferris P."/>
            <person name="Kuo A."/>
            <person name="Mitros T."/>
            <person name="Fritz-Laylin L.K."/>
            <person name="Hellsten U."/>
            <person name="Chapman J."/>
            <person name="Simakov O."/>
            <person name="Rensing S.A."/>
            <person name="Terry A."/>
            <person name="Pangilinan J."/>
            <person name="Kapitonov V."/>
            <person name="Jurka J."/>
            <person name="Salamov A."/>
            <person name="Shapiro H."/>
            <person name="Schmutz J."/>
            <person name="Grimwood J."/>
            <person name="Lindquist E."/>
            <person name="Lucas S."/>
            <person name="Grigoriev I.V."/>
            <person name="Schmitt R."/>
            <person name="Kirk D."/>
            <person name="Rokhsar D.S."/>
        </authorList>
    </citation>
    <scope>NUCLEOTIDE SEQUENCE [LARGE SCALE GENOMIC DNA]</scope>
    <source>
        <strain evidence="4">f. Nagariensis / Eve</strain>
    </source>
</reference>
<proteinExistence type="predicted"/>
<dbReference type="FunFam" id="1.10.150.250:FF:000004">
    <property type="entry name" value="Succinate dehydrogenase assembly factor 2, mitochondrial"/>
    <property type="match status" value="1"/>
</dbReference>
<dbReference type="Proteomes" id="UP000001058">
    <property type="component" value="Unassembled WGS sequence"/>
</dbReference>
<dbReference type="GeneID" id="9619452"/>
<accession>D8UCK8</accession>
<dbReference type="EMBL" id="GL378381">
    <property type="protein sequence ID" value="EFJ42569.1"/>
    <property type="molecule type" value="Genomic_DNA"/>
</dbReference>
<dbReference type="SUPFAM" id="SSF109910">
    <property type="entry name" value="YgfY-like"/>
    <property type="match status" value="1"/>
</dbReference>
<dbReference type="OrthoDB" id="284292at2759"/>
<dbReference type="KEGG" id="vcn:VOLCADRAFT_66963"/>
<dbReference type="eggNOG" id="KOG3326">
    <property type="taxonomic scope" value="Eukaryota"/>
</dbReference>
<dbReference type="STRING" id="3068.D8UCK8"/>
<dbReference type="InterPro" id="IPR005631">
    <property type="entry name" value="SDH"/>
</dbReference>
<protein>
    <recommendedName>
        <fullName evidence="5">FAD assembly factor SdhE</fullName>
    </recommendedName>
</protein>
<dbReference type="PANTHER" id="PTHR12469">
    <property type="entry name" value="PROTEIN EMI5 HOMOLOG, MITOCHONDRIAL"/>
    <property type="match status" value="1"/>
</dbReference>
<dbReference type="Gene3D" id="1.10.150.250">
    <property type="entry name" value="Flavinator of succinate dehydrogenase"/>
    <property type="match status" value="1"/>
</dbReference>
<organism evidence="4">
    <name type="scientific">Volvox carteri f. nagariensis</name>
    <dbReference type="NCBI Taxonomy" id="3068"/>
    <lineage>
        <taxon>Eukaryota</taxon>
        <taxon>Viridiplantae</taxon>
        <taxon>Chlorophyta</taxon>
        <taxon>core chlorophytes</taxon>
        <taxon>Chlorophyceae</taxon>
        <taxon>CS clade</taxon>
        <taxon>Chlamydomonadales</taxon>
        <taxon>Volvocaceae</taxon>
        <taxon>Volvox</taxon>
    </lineage>
</organism>
<dbReference type="InParanoid" id="D8UCK8"/>
<keyword evidence="4" id="KW-1185">Reference proteome</keyword>
<evidence type="ECO:0000256" key="2">
    <source>
        <dbReference type="ARBA" id="ARBA00023186"/>
    </source>
</evidence>
<name>D8UCK8_VOLCA</name>
<dbReference type="Pfam" id="PF03937">
    <property type="entry name" value="Sdh5"/>
    <property type="match status" value="1"/>
</dbReference>
<evidence type="ECO:0008006" key="5">
    <source>
        <dbReference type="Google" id="ProtNLM"/>
    </source>
</evidence>
<dbReference type="AlphaFoldDB" id="D8UCK8"/>
<keyword evidence="1" id="KW-0496">Mitochondrion</keyword>
<sequence>MVNKLLYRSKQRGFLELDLLIGLWAEVNIPKMDFAELKQMALVLEEENPDLFKWLTGQLQPPDRMSGNAVFEALRRHVAQQLSETAPATTRAALGRDWVRGWDDSWRWVV</sequence>